<dbReference type="InterPro" id="IPR043519">
    <property type="entry name" value="NT_sf"/>
</dbReference>
<organism evidence="13 14">
    <name type="scientific">Runella rosea</name>
    <dbReference type="NCBI Taxonomy" id="2259595"/>
    <lineage>
        <taxon>Bacteria</taxon>
        <taxon>Pseudomonadati</taxon>
        <taxon>Bacteroidota</taxon>
        <taxon>Cytophagia</taxon>
        <taxon>Cytophagales</taxon>
        <taxon>Spirosomataceae</taxon>
        <taxon>Runella</taxon>
    </lineage>
</organism>
<keyword evidence="6" id="KW-0547">Nucleotide-binding</keyword>
<dbReference type="InterPro" id="IPR003607">
    <property type="entry name" value="HD/PDEase_dom"/>
</dbReference>
<dbReference type="Pfam" id="PF12627">
    <property type="entry name" value="PolyA_pol_RNAbd"/>
    <property type="match status" value="1"/>
</dbReference>
<dbReference type="SUPFAM" id="SSF81891">
    <property type="entry name" value="Poly A polymerase C-terminal region-like"/>
    <property type="match status" value="1"/>
</dbReference>
<evidence type="ECO:0000256" key="7">
    <source>
        <dbReference type="ARBA" id="ARBA00022842"/>
    </source>
</evidence>
<dbReference type="KEGG" id="run:DR864_00530"/>
<dbReference type="GO" id="GO:0016779">
    <property type="term" value="F:nucleotidyltransferase activity"/>
    <property type="evidence" value="ECO:0007669"/>
    <property type="project" value="UniProtKB-KW"/>
</dbReference>
<dbReference type="SUPFAM" id="SSF81301">
    <property type="entry name" value="Nucleotidyltransferase"/>
    <property type="match status" value="1"/>
</dbReference>
<dbReference type="GO" id="GO:0003723">
    <property type="term" value="F:RNA binding"/>
    <property type="evidence" value="ECO:0007669"/>
    <property type="project" value="UniProtKB-KW"/>
</dbReference>
<evidence type="ECO:0000313" key="14">
    <source>
        <dbReference type="Proteomes" id="UP000251993"/>
    </source>
</evidence>
<evidence type="ECO:0000256" key="6">
    <source>
        <dbReference type="ARBA" id="ARBA00022741"/>
    </source>
</evidence>
<keyword evidence="5" id="KW-0479">Metal-binding</keyword>
<name>A0A344TCE6_9BACT</name>
<dbReference type="GO" id="GO:0000166">
    <property type="term" value="F:nucleotide binding"/>
    <property type="evidence" value="ECO:0007669"/>
    <property type="project" value="UniProtKB-KW"/>
</dbReference>
<dbReference type="AlphaFoldDB" id="A0A344TCE6"/>
<evidence type="ECO:0000313" key="13">
    <source>
        <dbReference type="EMBL" id="AXE16317.1"/>
    </source>
</evidence>
<accession>A0A344TCE6</accession>
<dbReference type="RefSeq" id="WP_114065104.1">
    <property type="nucleotide sequence ID" value="NZ_CP030850.1"/>
</dbReference>
<keyword evidence="8 9" id="KW-0694">RNA-binding</keyword>
<dbReference type="FunFam" id="3.30.460.10:FF:000033">
    <property type="entry name" value="Poly A polymerase head domain protein"/>
    <property type="match status" value="1"/>
</dbReference>
<feature type="domain" description="HD" evidence="11">
    <location>
        <begin position="257"/>
        <end position="374"/>
    </location>
</feature>
<keyword evidence="7" id="KW-0460">Magnesium</keyword>
<evidence type="ECO:0000256" key="9">
    <source>
        <dbReference type="RuleBase" id="RU003953"/>
    </source>
</evidence>
<dbReference type="PANTHER" id="PTHR47545">
    <property type="entry name" value="MULTIFUNCTIONAL CCA PROTEIN"/>
    <property type="match status" value="1"/>
</dbReference>
<keyword evidence="4" id="KW-0548">Nucleotidyltransferase</keyword>
<comment type="similarity">
    <text evidence="9">Belongs to the tRNA nucleotidyltransferase/poly(A) polymerase family.</text>
</comment>
<dbReference type="GO" id="GO:0008033">
    <property type="term" value="P:tRNA processing"/>
    <property type="evidence" value="ECO:0007669"/>
    <property type="project" value="UniProtKB-KW"/>
</dbReference>
<proteinExistence type="inferred from homology"/>
<sequence>MNFSEVLDKHSIFNVVAQSAKELGVDAYVIGGYVRDLILKRPSKDIDIVSIGSGIALAEAVAKKLGVHVNVFKNFGTAQFRVDDLDIEFVGARRESYRTESRKPIVEDGTLHDDQNRRDFTINAMGISLNAENYGELIDPFNGIDDLRRKLIRTPLDPEITFSDDPLRMMRAVRFATQLNFDIEPDTFDGLVKTAERIDIISKERINDELNKIILSAVPSYGFKLLHQAGILKRIFPEFVELQGAEYQDGKGHKDNFYHTLQVLDNISKHTDDLWLRWAAIMHDIAKPATKRFDKKVGWTFHGHEDLGARFTPRIFRQMKLPMNENMRFVQKLVRLHLRPIALSKETISDSALRRLLFDAGADLEALMTLCRADITSKNPEKVKKHLLNFDKVEQKLYDLEARDQIRNFQPVITGEVIMEAFGLKPSAEVGVIKTAVREAILDGIIPNVFEPAYAFMLEEGKKMGLGPVAS</sequence>
<dbReference type="Gene3D" id="3.30.460.10">
    <property type="entry name" value="Beta Polymerase, domain 2"/>
    <property type="match status" value="1"/>
</dbReference>
<feature type="domain" description="tRNA nucleotidyltransferase/poly(A) polymerase RNA and SrmB- binding" evidence="12">
    <location>
        <begin position="180"/>
        <end position="239"/>
    </location>
</feature>
<evidence type="ECO:0000259" key="11">
    <source>
        <dbReference type="Pfam" id="PF01966"/>
    </source>
</evidence>
<dbReference type="Proteomes" id="UP000251993">
    <property type="component" value="Chromosome"/>
</dbReference>
<dbReference type="InterPro" id="IPR032828">
    <property type="entry name" value="PolyA_RNA-bd"/>
</dbReference>
<evidence type="ECO:0000256" key="5">
    <source>
        <dbReference type="ARBA" id="ARBA00022723"/>
    </source>
</evidence>
<evidence type="ECO:0000256" key="3">
    <source>
        <dbReference type="ARBA" id="ARBA00022694"/>
    </source>
</evidence>
<keyword evidence="2 9" id="KW-0808">Transferase</keyword>
<evidence type="ECO:0000256" key="4">
    <source>
        <dbReference type="ARBA" id="ARBA00022695"/>
    </source>
</evidence>
<gene>
    <name evidence="13" type="ORF">DR864_00530</name>
</gene>
<dbReference type="Gene3D" id="1.10.3090.10">
    <property type="entry name" value="cca-adding enzyme, domain 2"/>
    <property type="match status" value="1"/>
</dbReference>
<evidence type="ECO:0000256" key="1">
    <source>
        <dbReference type="ARBA" id="ARBA00001946"/>
    </source>
</evidence>
<evidence type="ECO:0000259" key="12">
    <source>
        <dbReference type="Pfam" id="PF12627"/>
    </source>
</evidence>
<keyword evidence="14" id="KW-1185">Reference proteome</keyword>
<dbReference type="GO" id="GO:0046872">
    <property type="term" value="F:metal ion binding"/>
    <property type="evidence" value="ECO:0007669"/>
    <property type="project" value="UniProtKB-KW"/>
</dbReference>
<reference evidence="13 14" key="1">
    <citation type="submission" date="2018-07" db="EMBL/GenBank/DDBJ databases">
        <title>Genome sequencing of Runella.</title>
        <authorList>
            <person name="Baek M.-G."/>
            <person name="Yi H."/>
        </authorList>
    </citation>
    <scope>NUCLEOTIDE SEQUENCE [LARGE SCALE GENOMIC DNA]</scope>
    <source>
        <strain evidence="13 14">HYN0085</strain>
    </source>
</reference>
<protein>
    <submittedName>
        <fullName evidence="13">tRNA nucleotidyltransferase</fullName>
    </submittedName>
</protein>
<evidence type="ECO:0000256" key="2">
    <source>
        <dbReference type="ARBA" id="ARBA00022679"/>
    </source>
</evidence>
<dbReference type="EMBL" id="CP030850">
    <property type="protein sequence ID" value="AXE16317.1"/>
    <property type="molecule type" value="Genomic_DNA"/>
</dbReference>
<dbReference type="Pfam" id="PF01743">
    <property type="entry name" value="PolyA_pol"/>
    <property type="match status" value="1"/>
</dbReference>
<dbReference type="CDD" id="cd05398">
    <property type="entry name" value="NT_ClassII-CCAase"/>
    <property type="match status" value="1"/>
</dbReference>
<feature type="domain" description="Poly A polymerase head" evidence="10">
    <location>
        <begin position="27"/>
        <end position="153"/>
    </location>
</feature>
<dbReference type="InterPro" id="IPR002646">
    <property type="entry name" value="PolA_pol_head_dom"/>
</dbReference>
<dbReference type="InterPro" id="IPR050124">
    <property type="entry name" value="tRNA_CCA-adding_enzyme"/>
</dbReference>
<dbReference type="CDD" id="cd00077">
    <property type="entry name" value="HDc"/>
    <property type="match status" value="1"/>
</dbReference>
<comment type="cofactor">
    <cofactor evidence="1">
        <name>Mg(2+)</name>
        <dbReference type="ChEBI" id="CHEBI:18420"/>
    </cofactor>
</comment>
<dbReference type="InterPro" id="IPR006674">
    <property type="entry name" value="HD_domain"/>
</dbReference>
<dbReference type="OrthoDB" id="9805698at2"/>
<evidence type="ECO:0000259" key="10">
    <source>
        <dbReference type="Pfam" id="PF01743"/>
    </source>
</evidence>
<evidence type="ECO:0000256" key="8">
    <source>
        <dbReference type="ARBA" id="ARBA00022884"/>
    </source>
</evidence>
<dbReference type="Pfam" id="PF01966">
    <property type="entry name" value="HD"/>
    <property type="match status" value="1"/>
</dbReference>
<keyword evidence="3" id="KW-0819">tRNA processing</keyword>